<dbReference type="PANTHER" id="PTHR45739:SF11">
    <property type="entry name" value="FRAS1-RELATED EXTRACELLULAR MATRIX PROTEIN 1-LIKE ISOFORM X1"/>
    <property type="match status" value="1"/>
</dbReference>
<feature type="repeat" description="CSPG" evidence="4">
    <location>
        <begin position="572"/>
        <end position="681"/>
    </location>
</feature>
<evidence type="ECO:0008006" key="7">
    <source>
        <dbReference type="Google" id="ProtNLM"/>
    </source>
</evidence>
<evidence type="ECO:0000256" key="2">
    <source>
        <dbReference type="ARBA" id="ARBA00022737"/>
    </source>
</evidence>
<name>A0A3P6HZ00_MESCO</name>
<dbReference type="STRING" id="53468.A0A3P6HZ00"/>
<dbReference type="Pfam" id="PF16184">
    <property type="entry name" value="Cadherin_3"/>
    <property type="match status" value="2"/>
</dbReference>
<evidence type="ECO:0000256" key="3">
    <source>
        <dbReference type="ARBA" id="ARBA00023180"/>
    </source>
</evidence>
<dbReference type="AlphaFoldDB" id="A0A3P6HZ00"/>
<dbReference type="InterPro" id="IPR051561">
    <property type="entry name" value="FRAS1_ECM"/>
</dbReference>
<dbReference type="OrthoDB" id="430044at2759"/>
<gene>
    <name evidence="5" type="ORF">MCOS_LOCUS10071</name>
</gene>
<keyword evidence="3" id="KW-0325">Glycoprotein</keyword>
<feature type="repeat" description="CSPG" evidence="4">
    <location>
        <begin position="816"/>
        <end position="915"/>
    </location>
</feature>
<dbReference type="PANTHER" id="PTHR45739">
    <property type="entry name" value="MATRIX PROTEIN, PUTATIVE-RELATED"/>
    <property type="match status" value="1"/>
</dbReference>
<dbReference type="Proteomes" id="UP000267029">
    <property type="component" value="Unassembled WGS sequence"/>
</dbReference>
<evidence type="ECO:0000313" key="5">
    <source>
        <dbReference type="EMBL" id="VDD84068.1"/>
    </source>
</evidence>
<sequence>MPKDCIHVVTPDSDDLLEVNVTKVQGPLYAQLVNLRDPTRPVLSFHIAELRKGLVALQLLNYAEMAEKIFTLTLVAINPFMQVSEPVSLRLVSTLQPVFPAMGFANERKPFVFQVFSLPLFSYTGALSIVQKYNLQVVGYIDESVVRFHVLANKEEEEYFKLPNATGTGGGYLRLQGVPLIGVHSTTSWTLIEIANQQLMYAHPGSLQPTVDRFRLRLTLDSQRMFYQQLVNRGLRRRRNAGVSESELELPVRVVRIYENARESALRTNVAISLHHGTAHCFMSEELITPEALQAARSDFVDLKFIVKVQPSQGDLVRRSSLLQTSVNVTQSHQQLSSLSGSDGDKEAPQISVVGLAELERHDICYLSHRRDARIDMFGLKQTGRSGFPVVAVNINIHPRPKYQLTKRVDPSQLLEVRETVNFAAITSNYLRFVVRPTRQWLRSSAHNLMPLMPNASEIVYTITRQPRFLAGPSRDAGRLVSLAAASASQHEGDMALRPGLTSLLRELEPTGVTQFSQDQVNSGDIVYVPPVEDIGPTNQMAEFSYTVSAPGIMVFNKERFRFRVIAEDDQTPLLELLKPLEVHRDGEVAIDSEILRLTDEDTLVEKLVLRLTRAPTHGNIFESVQISVFNATTNATTSKMDRRKLGEGEVISASLINLGKLSYIQDGSNVKEDSFNLTASDGYQESVPLKLKVTIRPRVLSEPVWNLLVNNSILVEENSTVILHPSVFPPLTPPPMGGARFFVVVPPTKGKLVLDKRCKMSQFSTNDVANSRIAYRHGPTEIGTDAKFDLVRVWDFKTGNIFSLNFTLLPINSQPPTITAVTPLQVNEGSSVVLSHHAISVRDPDTIDANIRIKLITHPKWGHLELRPENTSSVGFADFSFTAEDLSDGRVYYINSRHRDGLESVSDIFSLRAYDQEFQSKEAIPIHVSIHPVNDEIPSVRLVDYFSVPLNGRRVLTPYLLAISDRDVPRDILQIAFPQLPRFGHLTVYWQHGEQYTITESSAPISESYLGMMNLVYIQNCSVELPARDTFTVSVSDGQHVVKKSAHILLRQENRYGPEIKVAEEGGLVIEGLAWRQLTTALSVSDVDTLAEDLIITVLRAPSLGRLERLQRQEIAGSPAVEDLLEIALDRFEEEMSGNKRDTKALREGDSFTKRQLDSGRIYYTYTGEYTSSYVYDSITLSASDGRFEAGPIDVPIRIRATKGRKNQVVQSQSSLNAELLEKSKADSDPLLSDAASEPWGEVSNIFVLSKFE</sequence>
<protein>
    <recommendedName>
        <fullName evidence="7">Cadherin domain-containing protein</fullName>
    </recommendedName>
</protein>
<dbReference type="GO" id="GO:0009653">
    <property type="term" value="P:anatomical structure morphogenesis"/>
    <property type="evidence" value="ECO:0007669"/>
    <property type="project" value="TreeGrafter"/>
</dbReference>
<dbReference type="InterPro" id="IPR039005">
    <property type="entry name" value="CSPG_rpt"/>
</dbReference>
<keyword evidence="2" id="KW-0677">Repeat</keyword>
<evidence type="ECO:0000256" key="4">
    <source>
        <dbReference type="PROSITE-ProRule" id="PRU01201"/>
    </source>
</evidence>
<proteinExistence type="predicted"/>
<organism evidence="5 6">
    <name type="scientific">Mesocestoides corti</name>
    <name type="common">Flatworm</name>
    <dbReference type="NCBI Taxonomy" id="53468"/>
    <lineage>
        <taxon>Eukaryota</taxon>
        <taxon>Metazoa</taxon>
        <taxon>Spiralia</taxon>
        <taxon>Lophotrochozoa</taxon>
        <taxon>Platyhelminthes</taxon>
        <taxon>Cestoda</taxon>
        <taxon>Eucestoda</taxon>
        <taxon>Cyclophyllidea</taxon>
        <taxon>Mesocestoididae</taxon>
        <taxon>Mesocestoides</taxon>
    </lineage>
</organism>
<dbReference type="PROSITE" id="PS51854">
    <property type="entry name" value="CSPG"/>
    <property type="match status" value="2"/>
</dbReference>
<reference evidence="5 6" key="1">
    <citation type="submission" date="2018-10" db="EMBL/GenBank/DDBJ databases">
        <authorList>
            <consortium name="Pathogen Informatics"/>
        </authorList>
    </citation>
    <scope>NUCLEOTIDE SEQUENCE [LARGE SCALE GENOMIC DNA]</scope>
</reference>
<dbReference type="EMBL" id="UXSR01005965">
    <property type="protein sequence ID" value="VDD84068.1"/>
    <property type="molecule type" value="Genomic_DNA"/>
</dbReference>
<keyword evidence="1" id="KW-0732">Signal</keyword>
<evidence type="ECO:0000256" key="1">
    <source>
        <dbReference type="ARBA" id="ARBA00022729"/>
    </source>
</evidence>
<keyword evidence="6" id="KW-1185">Reference proteome</keyword>
<evidence type="ECO:0000313" key="6">
    <source>
        <dbReference type="Proteomes" id="UP000267029"/>
    </source>
</evidence>
<accession>A0A3P6HZ00</accession>